<dbReference type="SUPFAM" id="SSF81383">
    <property type="entry name" value="F-box domain"/>
    <property type="match status" value="1"/>
</dbReference>
<evidence type="ECO:0000256" key="1">
    <source>
        <dbReference type="SAM" id="MobiDB-lite"/>
    </source>
</evidence>
<evidence type="ECO:0000313" key="4">
    <source>
        <dbReference type="Proteomes" id="UP001054889"/>
    </source>
</evidence>
<protein>
    <recommendedName>
        <fullName evidence="2">F-box domain-containing protein</fullName>
    </recommendedName>
</protein>
<dbReference type="Pfam" id="PF12937">
    <property type="entry name" value="F-box-like"/>
    <property type="match status" value="1"/>
</dbReference>
<feature type="domain" description="F-box" evidence="2">
    <location>
        <begin position="29"/>
        <end position="69"/>
    </location>
</feature>
<dbReference type="InterPro" id="IPR036047">
    <property type="entry name" value="F-box-like_dom_sf"/>
</dbReference>
<dbReference type="EMBL" id="BQKI01000010">
    <property type="protein sequence ID" value="GJN03561.1"/>
    <property type="molecule type" value="Genomic_DNA"/>
</dbReference>
<dbReference type="Proteomes" id="UP001054889">
    <property type="component" value="Unassembled WGS sequence"/>
</dbReference>
<organism evidence="3 4">
    <name type="scientific">Eleusine coracana subsp. coracana</name>
    <dbReference type="NCBI Taxonomy" id="191504"/>
    <lineage>
        <taxon>Eukaryota</taxon>
        <taxon>Viridiplantae</taxon>
        <taxon>Streptophyta</taxon>
        <taxon>Embryophyta</taxon>
        <taxon>Tracheophyta</taxon>
        <taxon>Spermatophyta</taxon>
        <taxon>Magnoliopsida</taxon>
        <taxon>Liliopsida</taxon>
        <taxon>Poales</taxon>
        <taxon>Poaceae</taxon>
        <taxon>PACMAD clade</taxon>
        <taxon>Chloridoideae</taxon>
        <taxon>Cynodonteae</taxon>
        <taxon>Eleusininae</taxon>
        <taxon>Eleusine</taxon>
    </lineage>
</organism>
<feature type="region of interest" description="Disordered" evidence="1">
    <location>
        <begin position="1"/>
        <end position="21"/>
    </location>
</feature>
<reference evidence="3" key="2">
    <citation type="submission" date="2021-12" db="EMBL/GenBank/DDBJ databases">
        <title>Resequencing data analysis of finger millet.</title>
        <authorList>
            <person name="Hatakeyama M."/>
            <person name="Aluri S."/>
            <person name="Balachadran M.T."/>
            <person name="Sivarajan S.R."/>
            <person name="Poveda L."/>
            <person name="Shimizu-Inatsugi R."/>
            <person name="Schlapbach R."/>
            <person name="Sreeman S.M."/>
            <person name="Shimizu K.K."/>
        </authorList>
    </citation>
    <scope>NUCLEOTIDE SEQUENCE</scope>
</reference>
<comment type="caution">
    <text evidence="3">The sequence shown here is derived from an EMBL/GenBank/DDBJ whole genome shotgun (WGS) entry which is preliminary data.</text>
</comment>
<reference evidence="3" key="1">
    <citation type="journal article" date="2018" name="DNA Res.">
        <title>Multiple hybrid de novo genome assembly of finger millet, an orphan allotetraploid crop.</title>
        <authorList>
            <person name="Hatakeyama M."/>
            <person name="Aluri S."/>
            <person name="Balachadran M.T."/>
            <person name="Sivarajan S.R."/>
            <person name="Patrignani A."/>
            <person name="Gruter S."/>
            <person name="Poveda L."/>
            <person name="Shimizu-Inatsugi R."/>
            <person name="Baeten J."/>
            <person name="Francoijs K.J."/>
            <person name="Nataraja K.N."/>
            <person name="Reddy Y.A.N."/>
            <person name="Phadnis S."/>
            <person name="Ravikumar R.L."/>
            <person name="Schlapbach R."/>
            <person name="Sreeman S.M."/>
            <person name="Shimizu K.K."/>
        </authorList>
    </citation>
    <scope>NUCLEOTIDE SEQUENCE</scope>
</reference>
<evidence type="ECO:0000259" key="2">
    <source>
        <dbReference type="Pfam" id="PF12937"/>
    </source>
</evidence>
<dbReference type="InterPro" id="IPR001810">
    <property type="entry name" value="F-box_dom"/>
</dbReference>
<proteinExistence type="predicted"/>
<dbReference type="AlphaFoldDB" id="A0AAV5CZS1"/>
<dbReference type="Gene3D" id="1.20.1280.50">
    <property type="match status" value="1"/>
</dbReference>
<name>A0AAV5CZS1_ELECO</name>
<keyword evidence="4" id="KW-1185">Reference proteome</keyword>
<evidence type="ECO:0000313" key="3">
    <source>
        <dbReference type="EMBL" id="GJN03561.1"/>
    </source>
</evidence>
<accession>A0AAV5CZS1</accession>
<gene>
    <name evidence="3" type="primary">ga21017</name>
    <name evidence="3" type="ORF">PR202_ga21017</name>
</gene>
<sequence length="86" mass="9215">MLPATATASTPPAPATALAHASAAAAGEPHAALFLALGYMRLRELLSCGRVCRRLRDAVAGDPLLWRRFAVEPPLSHRITERPSWS</sequence>